<organism evidence="3 4">
    <name type="scientific">Cryptosporidium meleagridis</name>
    <dbReference type="NCBI Taxonomy" id="93969"/>
    <lineage>
        <taxon>Eukaryota</taxon>
        <taxon>Sar</taxon>
        <taxon>Alveolata</taxon>
        <taxon>Apicomplexa</taxon>
        <taxon>Conoidasida</taxon>
        <taxon>Coccidia</taxon>
        <taxon>Eucoccidiorida</taxon>
        <taxon>Eimeriorina</taxon>
        <taxon>Cryptosporidiidae</taxon>
        <taxon>Cryptosporidium</taxon>
    </lineage>
</organism>
<keyword evidence="1" id="KW-0175">Coiled coil</keyword>
<feature type="region of interest" description="Disordered" evidence="2">
    <location>
        <begin position="442"/>
        <end position="540"/>
    </location>
</feature>
<dbReference type="Proteomes" id="UP000236928">
    <property type="component" value="Unassembled WGS sequence"/>
</dbReference>
<evidence type="ECO:0000256" key="2">
    <source>
        <dbReference type="SAM" id="MobiDB-lite"/>
    </source>
</evidence>
<feature type="compositionally biased region" description="Polar residues" evidence="2">
    <location>
        <begin position="526"/>
        <end position="539"/>
    </location>
</feature>
<name>A0A2P4Z3S7_9CRYT</name>
<evidence type="ECO:0000313" key="4">
    <source>
        <dbReference type="Proteomes" id="UP000236928"/>
    </source>
</evidence>
<feature type="compositionally biased region" description="Basic and acidic residues" evidence="2">
    <location>
        <begin position="482"/>
        <end position="494"/>
    </location>
</feature>
<gene>
    <name evidence="3" type="ORF">CmeUKMEL1_13350</name>
</gene>
<protein>
    <submittedName>
        <fullName evidence="3">Uncharacterized protein</fullName>
    </submittedName>
</protein>
<dbReference type="OrthoDB" id="341414at2759"/>
<keyword evidence="4" id="KW-1185">Reference proteome</keyword>
<evidence type="ECO:0000256" key="1">
    <source>
        <dbReference type="SAM" id="Coils"/>
    </source>
</evidence>
<sequence>MLNVEGGDIDEDINYSSYQREIYSSELEKKTGPGNNNNDNSENYYYYYGNGAIQESYSTDDNNGMNKNNDEYELNDNEVSLEMYSKELDTVSLSKGIVENIWYVELESSGEVVWSSVIACDFLKQENDNEENNRQWESLSSKNGWNKKQLFGNEVNIITKKQLIELLIQDGITNENSIKLFTSLGMWKSLFLTLNYSTYIRKKREMLYSNQVKDYIFKFNNRRETMERRMRINYNEDDRTSLIKLIYQGIQDLFGSIPICNSPEIFKITYKIPFYWASLIANIYVFEKLRNYDIMLIIIEYISEVNPELIFEFQKYSKSFIQSNNNDNIIEMLNIFNNELLQNTSTCFQEYLSDLLSITEKSKLILSSYITSNINVEESQSIQFKDKNQNDKNIVKINNQIDSKRKPNYMRPTRLSEIRRQNSRKSIHEKAHSIFEQAVNTSTSTFTTANPNSNTTHNNDSSNNNVTCNKSTVLGQVQASMQKDREKEVIKGNEKNPLSLTSDQNKKSRFRKLSTKHLIDSKENNETLNDSISNGNLSKNPTLINTNNSINNNSCDGNKFINEKNNLKTILNILEEKSKSQVVNKVNFDDELFNIISELDKINFKNQNNENDISTNISEDFSQNVHFSNNKSDNDKDFQFQDEDINDDGYLQVNNNIKSHLDPYDWYYLSNNNENGDHENVQMTKKLYKLSPKRVYENNEKITQLISLSENDNDNNNRNIAIEENVSSTSNTDINELKYIESILDKEIEELQRQENELASNIFF</sequence>
<dbReference type="VEuPathDB" id="CryptoDB:CmeUKMEL1_13350"/>
<accession>A0A2P4Z3S7</accession>
<comment type="caution">
    <text evidence="3">The sequence shown here is derived from an EMBL/GenBank/DDBJ whole genome shotgun (WGS) entry which is preliminary data.</text>
</comment>
<feature type="coiled-coil region" evidence="1">
    <location>
        <begin position="734"/>
        <end position="761"/>
    </location>
</feature>
<dbReference type="EMBL" id="JIBK01000046">
    <property type="protein sequence ID" value="POM84629.1"/>
    <property type="molecule type" value="Genomic_DNA"/>
</dbReference>
<dbReference type="AlphaFoldDB" id="A0A2P4Z3S7"/>
<feature type="compositionally biased region" description="Low complexity" evidence="2">
    <location>
        <begin position="447"/>
        <end position="469"/>
    </location>
</feature>
<feature type="compositionally biased region" description="Polar residues" evidence="2">
    <location>
        <begin position="470"/>
        <end position="481"/>
    </location>
</feature>
<reference evidence="3 4" key="1">
    <citation type="submission" date="2014-04" db="EMBL/GenBank/DDBJ databases">
        <title>Comparative Genomics of Cryptosporidium Species.</title>
        <authorList>
            <person name="Silva J.C."/>
            <person name="Su Q."/>
            <person name="Chalmers R."/>
            <person name="Chibucos M.C."/>
            <person name="Elwin K."/>
            <person name="Godinez A."/>
            <person name="Guo F."/>
            <person name="Huynh K."/>
            <person name="Orvis J."/>
            <person name="Ott S."/>
            <person name="Sadzewicz L."/>
            <person name="Sengamalay N."/>
            <person name="Shetty A."/>
            <person name="Sun M."/>
            <person name="Tallon L."/>
            <person name="Xiao L."/>
            <person name="Zhang H."/>
            <person name="Fraser C.M."/>
            <person name="Zhu G."/>
            <person name="Kissinger J."/>
            <person name="Widmer G."/>
        </authorList>
    </citation>
    <scope>NUCLEOTIDE SEQUENCE [LARGE SCALE GENOMIC DNA]</scope>
    <source>
        <strain evidence="3 4">UKMEL1</strain>
    </source>
</reference>
<evidence type="ECO:0000313" key="3">
    <source>
        <dbReference type="EMBL" id="POM84629.1"/>
    </source>
</evidence>
<proteinExistence type="predicted"/>